<feature type="domain" description="Class II aldolase/adducin N-terminal" evidence="3">
    <location>
        <begin position="11"/>
        <end position="198"/>
    </location>
</feature>
<protein>
    <recommendedName>
        <fullName evidence="3">Class II aldolase/adducin N-terminal domain-containing protein</fullName>
    </recommendedName>
</protein>
<dbReference type="InterPro" id="IPR001303">
    <property type="entry name" value="Aldolase_II/adducin_N"/>
</dbReference>
<dbReference type="InterPro" id="IPR036409">
    <property type="entry name" value="Aldolase_II/adducin_N_sf"/>
</dbReference>
<dbReference type="OrthoDB" id="9794581at2"/>
<comment type="caution">
    <text evidence="4">The sequence shown here is derived from an EMBL/GenBank/DDBJ whole genome shotgun (WGS) entry which is preliminary data.</text>
</comment>
<keyword evidence="5" id="KW-1185">Reference proteome</keyword>
<dbReference type="STRING" id="1714355.BTO28_07770"/>
<accession>A0A1V2A893</accession>
<dbReference type="GO" id="GO:0005829">
    <property type="term" value="C:cytosol"/>
    <property type="evidence" value="ECO:0007669"/>
    <property type="project" value="TreeGrafter"/>
</dbReference>
<dbReference type="Gene3D" id="3.40.225.10">
    <property type="entry name" value="Class II aldolase/adducin N-terminal domain"/>
    <property type="match status" value="1"/>
</dbReference>
<dbReference type="AlphaFoldDB" id="A0A1V2A893"/>
<dbReference type="SMART" id="SM01007">
    <property type="entry name" value="Aldolase_II"/>
    <property type="match status" value="1"/>
</dbReference>
<gene>
    <name evidence="4" type="ORF">BTO28_07770</name>
</gene>
<dbReference type="GO" id="GO:0019323">
    <property type="term" value="P:pentose catabolic process"/>
    <property type="evidence" value="ECO:0007669"/>
    <property type="project" value="TreeGrafter"/>
</dbReference>
<keyword evidence="2" id="KW-0456">Lyase</keyword>
<sequence length="251" mass="27837">MKDNILAELREKVALSCRILAMEGLVDETLGHVSARIPGTDEMFIRCRGESEKGVRYTKTESIRRVDFDGEGEDLQGVYHVPKELSIHGEIMKSRPDVGCVIHAHPPATLICGITELEFRPIFGAFNIPAMRMALEGIPIFPRSYLVTRPELAAPMIETMGNKDICLMKGHGITAVGATVEEATINALNFNTLAKVTLEVGKTGREAPSISEEDIAELPDLGTKFNAKWVWQYYVKKLQEQEKQLQEGAVL</sequence>
<dbReference type="PANTHER" id="PTHR22789">
    <property type="entry name" value="FUCULOSE PHOSPHATE ALDOLASE"/>
    <property type="match status" value="1"/>
</dbReference>
<name>A0A1V2A893_9BACI</name>
<evidence type="ECO:0000313" key="4">
    <source>
        <dbReference type="EMBL" id="OMP67221.1"/>
    </source>
</evidence>
<proteinExistence type="predicted"/>
<dbReference type="Proteomes" id="UP000188613">
    <property type="component" value="Unassembled WGS sequence"/>
</dbReference>
<dbReference type="GO" id="GO:0046872">
    <property type="term" value="F:metal ion binding"/>
    <property type="evidence" value="ECO:0007669"/>
    <property type="project" value="UniProtKB-KW"/>
</dbReference>
<keyword evidence="1" id="KW-0479">Metal-binding</keyword>
<evidence type="ECO:0000313" key="5">
    <source>
        <dbReference type="Proteomes" id="UP000188613"/>
    </source>
</evidence>
<reference evidence="4 5" key="1">
    <citation type="submission" date="2016-12" db="EMBL/GenBank/DDBJ databases">
        <title>Domibacillus sp. SAB 38T whole genome sequencing.</title>
        <authorList>
            <person name="Verma A."/>
            <person name="Ojha A.K."/>
            <person name="Krishnamurthi S."/>
        </authorList>
    </citation>
    <scope>NUCLEOTIDE SEQUENCE [LARGE SCALE GENOMIC DNA]</scope>
    <source>
        <strain evidence="4 5">SAB 38</strain>
    </source>
</reference>
<dbReference type="GO" id="GO:0016832">
    <property type="term" value="F:aldehyde-lyase activity"/>
    <property type="evidence" value="ECO:0007669"/>
    <property type="project" value="TreeGrafter"/>
</dbReference>
<dbReference type="Pfam" id="PF00596">
    <property type="entry name" value="Aldolase_II"/>
    <property type="match status" value="1"/>
</dbReference>
<dbReference type="EMBL" id="MSFI01000011">
    <property type="protein sequence ID" value="OMP67221.1"/>
    <property type="molecule type" value="Genomic_DNA"/>
</dbReference>
<dbReference type="SUPFAM" id="SSF53639">
    <property type="entry name" value="AraD/HMP-PK domain-like"/>
    <property type="match status" value="1"/>
</dbReference>
<organism evidence="4 5">
    <name type="scientific">Domibacillus epiphyticus</name>
    <dbReference type="NCBI Taxonomy" id="1714355"/>
    <lineage>
        <taxon>Bacteria</taxon>
        <taxon>Bacillati</taxon>
        <taxon>Bacillota</taxon>
        <taxon>Bacilli</taxon>
        <taxon>Bacillales</taxon>
        <taxon>Bacillaceae</taxon>
        <taxon>Domibacillus</taxon>
    </lineage>
</organism>
<evidence type="ECO:0000256" key="1">
    <source>
        <dbReference type="ARBA" id="ARBA00022723"/>
    </source>
</evidence>
<dbReference type="PANTHER" id="PTHR22789:SF0">
    <property type="entry name" value="3-OXO-TETRONATE 4-PHOSPHATE DECARBOXYLASE-RELATED"/>
    <property type="match status" value="1"/>
</dbReference>
<dbReference type="InterPro" id="IPR050197">
    <property type="entry name" value="Aldolase_class_II_sugar_metab"/>
</dbReference>
<dbReference type="RefSeq" id="WP_076764980.1">
    <property type="nucleotide sequence ID" value="NZ_MSFI01000011.1"/>
</dbReference>
<evidence type="ECO:0000259" key="3">
    <source>
        <dbReference type="SMART" id="SM01007"/>
    </source>
</evidence>
<evidence type="ECO:0000256" key="2">
    <source>
        <dbReference type="ARBA" id="ARBA00023239"/>
    </source>
</evidence>